<dbReference type="Gene3D" id="1.10.220.150">
    <property type="entry name" value="Arf GTPase activating protein"/>
    <property type="match status" value="1"/>
</dbReference>
<dbReference type="InterPro" id="IPR001164">
    <property type="entry name" value="ArfGAP_dom"/>
</dbReference>
<evidence type="ECO:0000256" key="3">
    <source>
        <dbReference type="ARBA" id="ARBA00022771"/>
    </source>
</evidence>
<evidence type="ECO:0000313" key="9">
    <source>
        <dbReference type="Proteomes" id="UP000198287"/>
    </source>
</evidence>
<feature type="compositionally biased region" description="Low complexity" evidence="6">
    <location>
        <begin position="329"/>
        <end position="344"/>
    </location>
</feature>
<dbReference type="GO" id="GO:0005737">
    <property type="term" value="C:cytoplasm"/>
    <property type="evidence" value="ECO:0007669"/>
    <property type="project" value="TreeGrafter"/>
</dbReference>
<feature type="region of interest" description="Disordered" evidence="6">
    <location>
        <begin position="116"/>
        <end position="135"/>
    </location>
</feature>
<feature type="region of interest" description="Disordered" evidence="6">
    <location>
        <begin position="166"/>
        <end position="211"/>
    </location>
</feature>
<proteinExistence type="predicted"/>
<feature type="compositionally biased region" description="Polar residues" evidence="6">
    <location>
        <begin position="542"/>
        <end position="557"/>
    </location>
</feature>
<feature type="region of interest" description="Disordered" evidence="6">
    <location>
        <begin position="520"/>
        <end position="577"/>
    </location>
</feature>
<feature type="region of interest" description="Disordered" evidence="6">
    <location>
        <begin position="1"/>
        <end position="20"/>
    </location>
</feature>
<accession>A0A226DDV4</accession>
<dbReference type="AlphaFoldDB" id="A0A226DDV4"/>
<feature type="region of interest" description="Disordered" evidence="6">
    <location>
        <begin position="429"/>
        <end position="505"/>
    </location>
</feature>
<dbReference type="Proteomes" id="UP000198287">
    <property type="component" value="Unassembled WGS sequence"/>
</dbReference>
<feature type="compositionally biased region" description="Low complexity" evidence="6">
    <location>
        <begin position="166"/>
        <end position="194"/>
    </location>
</feature>
<dbReference type="InterPro" id="IPR037278">
    <property type="entry name" value="ARFGAP/RecO"/>
</dbReference>
<dbReference type="STRING" id="158441.A0A226DDV4"/>
<protein>
    <submittedName>
        <fullName evidence="8">Arf-GAP domain and FG repeat-containing protein 2</fullName>
    </submittedName>
</protein>
<dbReference type="EMBL" id="LNIX01000022">
    <property type="protein sequence ID" value="OXA43353.1"/>
    <property type="molecule type" value="Genomic_DNA"/>
</dbReference>
<feature type="compositionally biased region" description="Polar residues" evidence="6">
    <location>
        <begin position="284"/>
        <end position="296"/>
    </location>
</feature>
<dbReference type="PANTHER" id="PTHR46134:SF3">
    <property type="entry name" value="ARFGAP WITH FG REPEATS 1"/>
    <property type="match status" value="1"/>
</dbReference>
<keyword evidence="4" id="KW-0862">Zinc</keyword>
<keyword evidence="2" id="KW-0677">Repeat</keyword>
<feature type="region of interest" description="Disordered" evidence="6">
    <location>
        <begin position="284"/>
        <end position="305"/>
    </location>
</feature>
<evidence type="ECO:0000256" key="6">
    <source>
        <dbReference type="SAM" id="MobiDB-lite"/>
    </source>
</evidence>
<feature type="compositionally biased region" description="Polar residues" evidence="6">
    <location>
        <begin position="568"/>
        <end position="577"/>
    </location>
</feature>
<evidence type="ECO:0000259" key="7">
    <source>
        <dbReference type="PROSITE" id="PS50115"/>
    </source>
</evidence>
<feature type="compositionally biased region" description="Polar residues" evidence="6">
    <location>
        <begin position="195"/>
        <end position="211"/>
    </location>
</feature>
<dbReference type="Pfam" id="PF01412">
    <property type="entry name" value="ArfGap"/>
    <property type="match status" value="1"/>
</dbReference>
<feature type="compositionally biased region" description="Low complexity" evidence="6">
    <location>
        <begin position="520"/>
        <end position="531"/>
    </location>
</feature>
<feature type="compositionally biased region" description="Low complexity" evidence="6">
    <location>
        <begin position="442"/>
        <end position="453"/>
    </location>
</feature>
<evidence type="ECO:0000256" key="5">
    <source>
        <dbReference type="PROSITE-ProRule" id="PRU00288"/>
    </source>
</evidence>
<feature type="compositionally biased region" description="Low complexity" evidence="6">
    <location>
        <begin position="463"/>
        <end position="477"/>
    </location>
</feature>
<comment type="caution">
    <text evidence="8">The sequence shown here is derived from an EMBL/GenBank/DDBJ whole genome shotgun (WGS) entry which is preliminary data.</text>
</comment>
<evidence type="ECO:0000256" key="1">
    <source>
        <dbReference type="ARBA" id="ARBA00022723"/>
    </source>
</evidence>
<keyword evidence="3 5" id="KW-0863">Zinc-finger</keyword>
<dbReference type="GO" id="GO:0016020">
    <property type="term" value="C:membrane"/>
    <property type="evidence" value="ECO:0007669"/>
    <property type="project" value="TreeGrafter"/>
</dbReference>
<evidence type="ECO:0000256" key="4">
    <source>
        <dbReference type="ARBA" id="ARBA00022833"/>
    </source>
</evidence>
<dbReference type="OrthoDB" id="6036at2759"/>
<dbReference type="SUPFAM" id="SSF57863">
    <property type="entry name" value="ArfGap/RecO-like zinc finger"/>
    <property type="match status" value="1"/>
</dbReference>
<dbReference type="CDD" id="cd08838">
    <property type="entry name" value="ArfGap_AGFG"/>
    <property type="match status" value="1"/>
</dbReference>
<dbReference type="OMA" id="MSAKYEQ"/>
<evidence type="ECO:0000256" key="2">
    <source>
        <dbReference type="ARBA" id="ARBA00022737"/>
    </source>
</evidence>
<feature type="region of interest" description="Disordered" evidence="6">
    <location>
        <begin position="323"/>
        <end position="357"/>
    </location>
</feature>
<keyword evidence="1" id="KW-0479">Metal-binding</keyword>
<dbReference type="PANTHER" id="PTHR46134">
    <property type="entry name" value="DRONGO, ISOFORM F"/>
    <property type="match status" value="1"/>
</dbReference>
<dbReference type="PROSITE" id="PS50115">
    <property type="entry name" value="ARFGAP"/>
    <property type="match status" value="1"/>
</dbReference>
<feature type="domain" description="Arf-GAP" evidence="7">
    <location>
        <begin position="23"/>
        <end position="153"/>
    </location>
</feature>
<dbReference type="PRINTS" id="PR00405">
    <property type="entry name" value="REVINTRACTNG"/>
</dbReference>
<evidence type="ECO:0000313" key="8">
    <source>
        <dbReference type="EMBL" id="OXA43353.1"/>
    </source>
</evidence>
<dbReference type="GO" id="GO:0005096">
    <property type="term" value="F:GTPase activator activity"/>
    <property type="evidence" value="ECO:0007669"/>
    <property type="project" value="InterPro"/>
</dbReference>
<gene>
    <name evidence="8" type="ORF">Fcan01_21865</name>
</gene>
<sequence length="577" mass="60618">MSSKTSSRITSSSSSGAAKLVDESHMKTLRELVQLQGNRHCFECSQRGPTYVDVTIGSFICMTCSGLLRGITPPHRVKSISMATFTPDEIQFLRTRGNEYCRKVWLATYTSRDSNLASSATTETDSDKKNTLKSHMSAKYEQKRYYLDPSKIPDLHNNDVASFSLSGGSSSGSSVSNRSPSLSSASSGSSLSQGVHTSANGNNAPSPIMNNLRNNASLISASGLGAHHNGAGGGTPSSRLVNSQTLPDIKPLSSLLPLQPINFINNLSNPVVQQHDDKIINTNHQLQNGSSSSSNKDPWAVGDGGAATNGFNANFANFDEAFSSPENGSVSSPNFDPFSNSSNHSKNHSISRNKPSNIVLNGGDNSINFGGFATFDKPLLPISHQNQNGGNLNNDLNNGHYGQNGTGGGSAGDRYAALKDLDEIFKQGSDSGEIAKNTTPQTNGTSNNTHHTGLSNSTSMPANLSSSGNNGWSSLVSPGHNQQPNPFSMFGTSPNSSGWGAGPTPPTMNPFAAVVGVSSSPATSSWSGPPSQGHQGNFLFSGHSQHQFGPSSSSQMFNPFATTATTAPSSNPHNPFL</sequence>
<dbReference type="GO" id="GO:0008270">
    <property type="term" value="F:zinc ion binding"/>
    <property type="evidence" value="ECO:0007669"/>
    <property type="project" value="UniProtKB-KW"/>
</dbReference>
<keyword evidence="9" id="KW-1185">Reference proteome</keyword>
<dbReference type="InterPro" id="IPR038508">
    <property type="entry name" value="ArfGAP_dom_sf"/>
</dbReference>
<organism evidence="8 9">
    <name type="scientific">Folsomia candida</name>
    <name type="common">Springtail</name>
    <dbReference type="NCBI Taxonomy" id="158441"/>
    <lineage>
        <taxon>Eukaryota</taxon>
        <taxon>Metazoa</taxon>
        <taxon>Ecdysozoa</taxon>
        <taxon>Arthropoda</taxon>
        <taxon>Hexapoda</taxon>
        <taxon>Collembola</taxon>
        <taxon>Entomobryomorpha</taxon>
        <taxon>Isotomoidea</taxon>
        <taxon>Isotomidae</taxon>
        <taxon>Proisotominae</taxon>
        <taxon>Folsomia</taxon>
    </lineage>
</organism>
<reference evidence="8 9" key="1">
    <citation type="submission" date="2015-12" db="EMBL/GenBank/DDBJ databases">
        <title>The genome of Folsomia candida.</title>
        <authorList>
            <person name="Faddeeva A."/>
            <person name="Derks M.F."/>
            <person name="Anvar Y."/>
            <person name="Smit S."/>
            <person name="Van Straalen N."/>
            <person name="Roelofs D."/>
        </authorList>
    </citation>
    <scope>NUCLEOTIDE SEQUENCE [LARGE SCALE GENOMIC DNA]</scope>
    <source>
        <strain evidence="8 9">VU population</strain>
        <tissue evidence="8">Whole body</tissue>
    </source>
</reference>
<feature type="compositionally biased region" description="Low complexity" evidence="6">
    <location>
        <begin position="1"/>
        <end position="15"/>
    </location>
</feature>
<feature type="compositionally biased region" description="Polar residues" evidence="6">
    <location>
        <begin position="479"/>
        <end position="498"/>
    </location>
</feature>
<dbReference type="InterPro" id="IPR052248">
    <property type="entry name" value="Arf-GAP_FG-repeat_protein"/>
</dbReference>
<dbReference type="SMART" id="SM00105">
    <property type="entry name" value="ArfGap"/>
    <property type="match status" value="1"/>
</dbReference>
<name>A0A226DDV4_FOLCA</name>